<dbReference type="Proteomes" id="UP001159427">
    <property type="component" value="Unassembled WGS sequence"/>
</dbReference>
<evidence type="ECO:0000313" key="3">
    <source>
        <dbReference type="EMBL" id="CAH3193949.1"/>
    </source>
</evidence>
<proteinExistence type="predicted"/>
<dbReference type="EMBL" id="CALNXI010003653">
    <property type="protein sequence ID" value="CAH3193949.1"/>
    <property type="molecule type" value="Genomic_DNA"/>
</dbReference>
<evidence type="ECO:0000313" key="4">
    <source>
        <dbReference type="Proteomes" id="UP001159427"/>
    </source>
</evidence>
<gene>
    <name evidence="3" type="ORF">PEVE_00026846</name>
</gene>
<feature type="non-terminal residue" evidence="3">
    <location>
        <position position="1"/>
    </location>
</feature>
<evidence type="ECO:0000256" key="2">
    <source>
        <dbReference type="ARBA" id="ARBA00022803"/>
    </source>
</evidence>
<keyword evidence="2" id="KW-0802">TPR repeat</keyword>
<reference evidence="3 4" key="1">
    <citation type="submission" date="2022-05" db="EMBL/GenBank/DDBJ databases">
        <authorList>
            <consortium name="Genoscope - CEA"/>
            <person name="William W."/>
        </authorList>
    </citation>
    <scope>NUCLEOTIDE SEQUENCE [LARGE SCALE GENOMIC DNA]</scope>
</reference>
<dbReference type="PANTHER" id="PTHR16263:SF4">
    <property type="entry name" value="TETRATRICOPEPTIDE REPEAT PROTEIN 38"/>
    <property type="match status" value="1"/>
</dbReference>
<keyword evidence="4" id="KW-1185">Reference proteome</keyword>
<name>A0ABN8SVZ6_9CNID</name>
<keyword evidence="1" id="KW-0677">Repeat</keyword>
<sequence length="213" mass="23684">LKAWRSEGLPLTTTSNEAAKMYDATLTQYTGWYDDSTVGGIEGSISKMIAADPTFVMGHVLSCGLDLISSGIGIHVNQDLKSRMDTLQSLATAASSITNREKLHVRAVQEWAEGNTAQACLTTHAEAHVIEMEGRQDDGIKFLSKTINDWTVRWFFFMHLHLFMINSCLAWFSPATKPSGTFLDTLCRETLGRVAYKEGQNWTRVVSDPFKAE</sequence>
<organism evidence="3 4">
    <name type="scientific">Porites evermanni</name>
    <dbReference type="NCBI Taxonomy" id="104178"/>
    <lineage>
        <taxon>Eukaryota</taxon>
        <taxon>Metazoa</taxon>
        <taxon>Cnidaria</taxon>
        <taxon>Anthozoa</taxon>
        <taxon>Hexacorallia</taxon>
        <taxon>Scleractinia</taxon>
        <taxon>Fungiina</taxon>
        <taxon>Poritidae</taxon>
        <taxon>Porites</taxon>
    </lineage>
</organism>
<feature type="non-terminal residue" evidence="3">
    <location>
        <position position="213"/>
    </location>
</feature>
<accession>A0ABN8SVZ6</accession>
<evidence type="ECO:0000256" key="1">
    <source>
        <dbReference type="ARBA" id="ARBA00022737"/>
    </source>
</evidence>
<protein>
    <submittedName>
        <fullName evidence="3">Uncharacterized protein</fullName>
    </submittedName>
</protein>
<dbReference type="InterPro" id="IPR033891">
    <property type="entry name" value="TTC38"/>
</dbReference>
<dbReference type="PANTHER" id="PTHR16263">
    <property type="entry name" value="TETRATRICOPEPTIDE REPEAT PROTEIN 38"/>
    <property type="match status" value="1"/>
</dbReference>
<comment type="caution">
    <text evidence="3">The sequence shown here is derived from an EMBL/GenBank/DDBJ whole genome shotgun (WGS) entry which is preliminary data.</text>
</comment>